<dbReference type="OrthoDB" id="2622399at2"/>
<dbReference type="EMBL" id="MQWA01000001">
    <property type="protein sequence ID" value="PQJ27664.1"/>
    <property type="molecule type" value="Genomic_DNA"/>
</dbReference>
<dbReference type="GO" id="GO:0000271">
    <property type="term" value="P:polysaccharide biosynthetic process"/>
    <property type="evidence" value="ECO:0007669"/>
    <property type="project" value="InterPro"/>
</dbReference>
<dbReference type="InterPro" id="IPR007833">
    <property type="entry name" value="Capsule_polysaccharide_synth"/>
</dbReference>
<keyword evidence="2" id="KW-1185">Reference proteome</keyword>
<dbReference type="GO" id="GO:0015774">
    <property type="term" value="P:polysaccharide transport"/>
    <property type="evidence" value="ECO:0007669"/>
    <property type="project" value="InterPro"/>
</dbReference>
<protein>
    <recommendedName>
        <fullName evidence="3">Capsule polysaccharide biosynthesis protein</fullName>
    </recommendedName>
</protein>
<organism evidence="1 2">
    <name type="scientific">Rubritalea profundi</name>
    <dbReference type="NCBI Taxonomy" id="1658618"/>
    <lineage>
        <taxon>Bacteria</taxon>
        <taxon>Pseudomonadati</taxon>
        <taxon>Verrucomicrobiota</taxon>
        <taxon>Verrucomicrobiia</taxon>
        <taxon>Verrucomicrobiales</taxon>
        <taxon>Rubritaleaceae</taxon>
        <taxon>Rubritalea</taxon>
    </lineage>
</organism>
<sequence>MIKRVTYPKNSVSWLGLTEKSLKNECRRRFTRSISYQNKTICSKLTDSSTEYFDGSVSSLSEGQLYPCCIEAEMTVNELLLDEVKLARVYAKWSSTMDQERARVERFFNSKNPSHVILVQGYEPTSWFARELAITREIPLLSLENTALNHKLVWDSCSGIVVNRNAAKNYFWRYWDCVSESEVLPWFRELEEKTAQYKSNEHTSPANMECKLGRDKPIILFIGQVFTDSSILFGSGQWKSPLELISSALKEAIKLGAILVVKLHPKEASGRSPLVKQPYAKLTYRKMLSEPFLKGEIELGENILVDHENCWNTYGLMQEATCAVTMNSQAGLEAQVRGVPTIVCGHAFYDGLGFTCHAGNRQDLATKMAEALSTGECSERTYRARLFAYIYFEKYCMEKSEASVVEKLLSI</sequence>
<evidence type="ECO:0000313" key="1">
    <source>
        <dbReference type="EMBL" id="PQJ27664.1"/>
    </source>
</evidence>
<proteinExistence type="predicted"/>
<gene>
    <name evidence="1" type="ORF">BSZ32_03555</name>
</gene>
<name>A0A2S7TZU9_9BACT</name>
<comment type="caution">
    <text evidence="1">The sequence shown here is derived from an EMBL/GenBank/DDBJ whole genome shotgun (WGS) entry which is preliminary data.</text>
</comment>
<dbReference type="Proteomes" id="UP000239907">
    <property type="component" value="Unassembled WGS sequence"/>
</dbReference>
<dbReference type="SUPFAM" id="SSF53756">
    <property type="entry name" value="UDP-Glycosyltransferase/glycogen phosphorylase"/>
    <property type="match status" value="1"/>
</dbReference>
<evidence type="ECO:0000313" key="2">
    <source>
        <dbReference type="Proteomes" id="UP000239907"/>
    </source>
</evidence>
<reference evidence="1 2" key="1">
    <citation type="submission" date="2016-12" db="EMBL/GenBank/DDBJ databases">
        <title>Study of bacterial adaptation to deep sea.</title>
        <authorList>
            <person name="Song J."/>
            <person name="Yoshizawa S."/>
            <person name="Kogure K."/>
        </authorList>
    </citation>
    <scope>NUCLEOTIDE SEQUENCE [LARGE SCALE GENOMIC DNA]</scope>
    <source>
        <strain evidence="1 2">SAORIC-165</strain>
    </source>
</reference>
<evidence type="ECO:0008006" key="3">
    <source>
        <dbReference type="Google" id="ProtNLM"/>
    </source>
</evidence>
<dbReference type="AlphaFoldDB" id="A0A2S7TZU9"/>
<accession>A0A2S7TZU9</accession>
<dbReference type="Pfam" id="PF05159">
    <property type="entry name" value="Capsule_synth"/>
    <property type="match status" value="1"/>
</dbReference>